<feature type="domain" description="Ferritin-like diiron" evidence="4">
    <location>
        <begin position="39"/>
        <end position="177"/>
    </location>
</feature>
<keyword evidence="2" id="KW-0408">Iron</keyword>
<dbReference type="PANTHER" id="PTHR30295:SF0">
    <property type="entry name" value="BACTERIOFERRITIN"/>
    <property type="match status" value="1"/>
</dbReference>
<dbReference type="InterPro" id="IPR009078">
    <property type="entry name" value="Ferritin-like_SF"/>
</dbReference>
<proteinExistence type="predicted"/>
<organism evidence="5 6">
    <name type="scientific">Eiseniibacteriota bacterium</name>
    <dbReference type="NCBI Taxonomy" id="2212470"/>
    <lineage>
        <taxon>Bacteria</taxon>
        <taxon>Candidatus Eiseniibacteriota</taxon>
    </lineage>
</organism>
<dbReference type="SUPFAM" id="SSF47240">
    <property type="entry name" value="Ferritin-like"/>
    <property type="match status" value="1"/>
</dbReference>
<dbReference type="GO" id="GO:0020037">
    <property type="term" value="F:heme binding"/>
    <property type="evidence" value="ECO:0007669"/>
    <property type="project" value="TreeGrafter"/>
</dbReference>
<dbReference type="GO" id="GO:0005829">
    <property type="term" value="C:cytosol"/>
    <property type="evidence" value="ECO:0007669"/>
    <property type="project" value="TreeGrafter"/>
</dbReference>
<dbReference type="EMBL" id="VBOT01000086">
    <property type="protein sequence ID" value="TMQ50952.1"/>
    <property type="molecule type" value="Genomic_DNA"/>
</dbReference>
<gene>
    <name evidence="5" type="ORF">E6K73_06960</name>
</gene>
<evidence type="ECO:0000313" key="6">
    <source>
        <dbReference type="Proteomes" id="UP000320184"/>
    </source>
</evidence>
<dbReference type="AlphaFoldDB" id="A0A538SHU4"/>
<dbReference type="GO" id="GO:0008199">
    <property type="term" value="F:ferric iron binding"/>
    <property type="evidence" value="ECO:0007669"/>
    <property type="project" value="InterPro"/>
</dbReference>
<name>A0A538SHU4_UNCEI</name>
<protein>
    <recommendedName>
        <fullName evidence="4">Ferritin-like diiron domain-containing protein</fullName>
    </recommendedName>
</protein>
<keyword evidence="1" id="KW-0409">Iron storage</keyword>
<dbReference type="GO" id="GO:0004322">
    <property type="term" value="F:ferroxidase activity"/>
    <property type="evidence" value="ECO:0007669"/>
    <property type="project" value="TreeGrafter"/>
</dbReference>
<dbReference type="PROSITE" id="PS50905">
    <property type="entry name" value="FERRITIN_LIKE"/>
    <property type="match status" value="1"/>
</dbReference>
<dbReference type="InterPro" id="IPR008331">
    <property type="entry name" value="Ferritin_DPS_dom"/>
</dbReference>
<dbReference type="Proteomes" id="UP000320184">
    <property type="component" value="Unassembled WGS sequence"/>
</dbReference>
<evidence type="ECO:0000313" key="5">
    <source>
        <dbReference type="EMBL" id="TMQ50952.1"/>
    </source>
</evidence>
<evidence type="ECO:0000259" key="4">
    <source>
        <dbReference type="PROSITE" id="PS50905"/>
    </source>
</evidence>
<comment type="caution">
    <text evidence="5">The sequence shown here is derived from an EMBL/GenBank/DDBJ whole genome shotgun (WGS) entry which is preliminary data.</text>
</comment>
<dbReference type="Gene3D" id="1.20.1260.10">
    <property type="match status" value="1"/>
</dbReference>
<feature type="compositionally biased region" description="Basic and acidic residues" evidence="3">
    <location>
        <begin position="7"/>
        <end position="16"/>
    </location>
</feature>
<sequence>MAFGRAAPDRIGDFHPSDGASTRRGSRQDPRRSAMPVKIANRSKLITLLNQALGWELRAQALYAHYAAYVKGLEALTLAEHFEEEATESFGHAKKVRDIIAALDGEAVTTRDGAPIVHTEDVKTMLEEGLKTESKAAATYQKIVPLVKAHPVFYHTIFHILKDETNSVIEMEALLGR</sequence>
<feature type="region of interest" description="Disordered" evidence="3">
    <location>
        <begin position="1"/>
        <end position="35"/>
    </location>
</feature>
<evidence type="ECO:0000256" key="1">
    <source>
        <dbReference type="ARBA" id="ARBA00022434"/>
    </source>
</evidence>
<dbReference type="PANTHER" id="PTHR30295">
    <property type="entry name" value="BACTERIOFERRITIN"/>
    <property type="match status" value="1"/>
</dbReference>
<dbReference type="GO" id="GO:0006879">
    <property type="term" value="P:intracellular iron ion homeostasis"/>
    <property type="evidence" value="ECO:0007669"/>
    <property type="project" value="UniProtKB-KW"/>
</dbReference>
<dbReference type="Pfam" id="PF00210">
    <property type="entry name" value="Ferritin"/>
    <property type="match status" value="1"/>
</dbReference>
<evidence type="ECO:0000256" key="3">
    <source>
        <dbReference type="SAM" id="MobiDB-lite"/>
    </source>
</evidence>
<dbReference type="InterPro" id="IPR009040">
    <property type="entry name" value="Ferritin-like_diiron"/>
</dbReference>
<reference evidence="5 6" key="1">
    <citation type="journal article" date="2019" name="Nat. Microbiol.">
        <title>Mediterranean grassland soil C-N compound turnover is dependent on rainfall and depth, and is mediated by genomically divergent microorganisms.</title>
        <authorList>
            <person name="Diamond S."/>
            <person name="Andeer P.F."/>
            <person name="Li Z."/>
            <person name="Crits-Christoph A."/>
            <person name="Burstein D."/>
            <person name="Anantharaman K."/>
            <person name="Lane K.R."/>
            <person name="Thomas B.C."/>
            <person name="Pan C."/>
            <person name="Northen T.R."/>
            <person name="Banfield J.F."/>
        </authorList>
    </citation>
    <scope>NUCLEOTIDE SEQUENCE [LARGE SCALE GENOMIC DNA]</scope>
    <source>
        <strain evidence="5">WS_3</strain>
    </source>
</reference>
<accession>A0A538SHU4</accession>
<evidence type="ECO:0000256" key="2">
    <source>
        <dbReference type="ARBA" id="ARBA00023004"/>
    </source>
</evidence>
<dbReference type="InterPro" id="IPR012347">
    <property type="entry name" value="Ferritin-like"/>
</dbReference>